<keyword evidence="1" id="KW-0732">Signal</keyword>
<dbReference type="Gene3D" id="1.10.2080.10">
    <property type="entry name" value="Insect odorant-binding protein A10/Ejaculatory bulb-specific protein 3"/>
    <property type="match status" value="1"/>
</dbReference>
<dbReference type="SUPFAM" id="SSF100910">
    <property type="entry name" value="Chemosensory protein Csp2"/>
    <property type="match status" value="1"/>
</dbReference>
<name>A0A8S4F654_PLUXY</name>
<evidence type="ECO:0000313" key="2">
    <source>
        <dbReference type="EMBL" id="CAG9123639.1"/>
    </source>
</evidence>
<gene>
    <name evidence="2" type="ORF">PLXY2_LOCUS7994</name>
</gene>
<feature type="chain" id="PRO_5035745991" evidence="1">
    <location>
        <begin position="17"/>
        <end position="119"/>
    </location>
</feature>
<dbReference type="InterPro" id="IPR005055">
    <property type="entry name" value="A10/PebIII"/>
</dbReference>
<evidence type="ECO:0000256" key="1">
    <source>
        <dbReference type="SAM" id="SignalP"/>
    </source>
</evidence>
<organism evidence="2 3">
    <name type="scientific">Plutella xylostella</name>
    <name type="common">Diamondback moth</name>
    <name type="synonym">Plutella maculipennis</name>
    <dbReference type="NCBI Taxonomy" id="51655"/>
    <lineage>
        <taxon>Eukaryota</taxon>
        <taxon>Metazoa</taxon>
        <taxon>Ecdysozoa</taxon>
        <taxon>Arthropoda</taxon>
        <taxon>Hexapoda</taxon>
        <taxon>Insecta</taxon>
        <taxon>Pterygota</taxon>
        <taxon>Neoptera</taxon>
        <taxon>Endopterygota</taxon>
        <taxon>Lepidoptera</taxon>
        <taxon>Glossata</taxon>
        <taxon>Ditrysia</taxon>
        <taxon>Yponomeutoidea</taxon>
        <taxon>Plutellidae</taxon>
        <taxon>Plutella</taxon>
    </lineage>
</organism>
<sequence>MQLLLLLVISAPLVLGYDAKYDQLDVDKILADDDTFSAYVNCLLDKGPCSVEHSEDFKTIFPEVIATACEKCSDLQKANVRKSVKALQDRRPEDFKALRTKYDPKGDYEEKFLRFILGN</sequence>
<dbReference type="InterPro" id="IPR036682">
    <property type="entry name" value="OS_D_A10/PebIII_sf"/>
</dbReference>
<dbReference type="Pfam" id="PF03392">
    <property type="entry name" value="OS-D"/>
    <property type="match status" value="1"/>
</dbReference>
<dbReference type="AlphaFoldDB" id="A0A8S4F654"/>
<dbReference type="PANTHER" id="PTHR11257:SF13">
    <property type="entry name" value="GEO07322P1"/>
    <property type="match status" value="1"/>
</dbReference>
<comment type="caution">
    <text evidence="2">The sequence shown here is derived from an EMBL/GenBank/DDBJ whole genome shotgun (WGS) entry which is preliminary data.</text>
</comment>
<dbReference type="EMBL" id="CAJHNJ030000029">
    <property type="protein sequence ID" value="CAG9123639.1"/>
    <property type="molecule type" value="Genomic_DNA"/>
</dbReference>
<dbReference type="PANTHER" id="PTHR11257">
    <property type="entry name" value="CHEMOSENSORY PROTEIN-RELATED"/>
    <property type="match status" value="1"/>
</dbReference>
<keyword evidence="3" id="KW-1185">Reference proteome</keyword>
<protein>
    <submittedName>
        <fullName evidence="2">(diamondback moth) hypothetical protein</fullName>
    </submittedName>
</protein>
<proteinExistence type="predicted"/>
<evidence type="ECO:0000313" key="3">
    <source>
        <dbReference type="Proteomes" id="UP000653454"/>
    </source>
</evidence>
<reference evidence="2" key="1">
    <citation type="submission" date="2020-11" db="EMBL/GenBank/DDBJ databases">
        <authorList>
            <person name="Whiteford S."/>
        </authorList>
    </citation>
    <scope>NUCLEOTIDE SEQUENCE</scope>
</reference>
<feature type="signal peptide" evidence="1">
    <location>
        <begin position="1"/>
        <end position="16"/>
    </location>
</feature>
<dbReference type="Proteomes" id="UP000653454">
    <property type="component" value="Unassembled WGS sequence"/>
</dbReference>
<accession>A0A8S4F654</accession>